<evidence type="ECO:0000259" key="1">
    <source>
        <dbReference type="Pfam" id="PF14529"/>
    </source>
</evidence>
<evidence type="ECO:0000313" key="3">
    <source>
        <dbReference type="Proteomes" id="UP000324222"/>
    </source>
</evidence>
<reference evidence="2 3" key="1">
    <citation type="submission" date="2019-05" db="EMBL/GenBank/DDBJ databases">
        <title>Another draft genome of Portunus trituberculatus and its Hox gene families provides insights of decapod evolution.</title>
        <authorList>
            <person name="Jeong J.-H."/>
            <person name="Song I."/>
            <person name="Kim S."/>
            <person name="Choi T."/>
            <person name="Kim D."/>
            <person name="Ryu S."/>
            <person name="Kim W."/>
        </authorList>
    </citation>
    <scope>NUCLEOTIDE SEQUENCE [LARGE SCALE GENOMIC DNA]</scope>
    <source>
        <tissue evidence="2">Muscle</tissue>
    </source>
</reference>
<dbReference type="InterPro" id="IPR005135">
    <property type="entry name" value="Endo/exonuclease/phosphatase"/>
</dbReference>
<dbReference type="EMBL" id="VSRR010029345">
    <property type="protein sequence ID" value="MPC69390.1"/>
    <property type="molecule type" value="Genomic_DNA"/>
</dbReference>
<keyword evidence="3" id="KW-1185">Reference proteome</keyword>
<dbReference type="Gene3D" id="3.60.10.10">
    <property type="entry name" value="Endonuclease/exonuclease/phosphatase"/>
    <property type="match status" value="1"/>
</dbReference>
<proteinExistence type="predicted"/>
<dbReference type="InterPro" id="IPR036691">
    <property type="entry name" value="Endo/exonu/phosph_ase_sf"/>
</dbReference>
<name>A0A5B7HAX3_PORTR</name>
<dbReference type="Pfam" id="PF14529">
    <property type="entry name" value="Exo_endo_phos_2"/>
    <property type="match status" value="1"/>
</dbReference>
<protein>
    <recommendedName>
        <fullName evidence="1">Endonuclease/exonuclease/phosphatase domain-containing protein</fullName>
    </recommendedName>
</protein>
<accession>A0A5B7HAX3</accession>
<evidence type="ECO:0000313" key="2">
    <source>
        <dbReference type="EMBL" id="MPC69390.1"/>
    </source>
</evidence>
<gene>
    <name evidence="2" type="ORF">E2C01_063613</name>
</gene>
<dbReference type="SUPFAM" id="SSF56219">
    <property type="entry name" value="DNase I-like"/>
    <property type="match status" value="1"/>
</dbReference>
<dbReference type="AlphaFoldDB" id="A0A5B7HAX3"/>
<dbReference type="Proteomes" id="UP000324222">
    <property type="component" value="Unassembled WGS sequence"/>
</dbReference>
<dbReference type="GO" id="GO:0003824">
    <property type="term" value="F:catalytic activity"/>
    <property type="evidence" value="ECO:0007669"/>
    <property type="project" value="InterPro"/>
</dbReference>
<organism evidence="2 3">
    <name type="scientific">Portunus trituberculatus</name>
    <name type="common">Swimming crab</name>
    <name type="synonym">Neptunus trituberculatus</name>
    <dbReference type="NCBI Taxonomy" id="210409"/>
    <lineage>
        <taxon>Eukaryota</taxon>
        <taxon>Metazoa</taxon>
        <taxon>Ecdysozoa</taxon>
        <taxon>Arthropoda</taxon>
        <taxon>Crustacea</taxon>
        <taxon>Multicrustacea</taxon>
        <taxon>Malacostraca</taxon>
        <taxon>Eumalacostraca</taxon>
        <taxon>Eucarida</taxon>
        <taxon>Decapoda</taxon>
        <taxon>Pleocyemata</taxon>
        <taxon>Brachyura</taxon>
        <taxon>Eubrachyura</taxon>
        <taxon>Portunoidea</taxon>
        <taxon>Portunidae</taxon>
        <taxon>Portuninae</taxon>
        <taxon>Portunus</taxon>
    </lineage>
</organism>
<comment type="caution">
    <text evidence="2">The sequence shown here is derived from an EMBL/GenBank/DDBJ whole genome shotgun (WGS) entry which is preliminary data.</text>
</comment>
<feature type="domain" description="Endonuclease/exonuclease/phosphatase" evidence="1">
    <location>
        <begin position="1"/>
        <end position="83"/>
    </location>
</feature>
<sequence length="103" mass="12258">MGDFNCKEMHWEDMATEGDEDSWGYMLLELTMEYTMTQWIHENTRFRNSEEPSRLDFLFTTEPEIVDGVEYKTPLAKSDHVLIVATFKEVIGKEWNEKIEKED</sequence>